<keyword evidence="3 8" id="KW-0479">Metal-binding</keyword>
<feature type="binding site" evidence="8">
    <location>
        <position position="116"/>
    </location>
    <ligand>
        <name>Mg(2+)</name>
        <dbReference type="ChEBI" id="CHEBI:18420"/>
    </ligand>
</feature>
<dbReference type="FunFam" id="3.40.50.300:FF:000292">
    <property type="entry name" value="ATP-dependent dethiobiotin synthetase BioD"/>
    <property type="match status" value="1"/>
</dbReference>
<dbReference type="PANTHER" id="PTHR43210">
    <property type="entry name" value="DETHIOBIOTIN SYNTHETASE"/>
    <property type="match status" value="1"/>
</dbReference>
<keyword evidence="2 8" id="KW-0436">Ligase</keyword>
<evidence type="ECO:0000313" key="10">
    <source>
        <dbReference type="Proteomes" id="UP000261931"/>
    </source>
</evidence>
<feature type="binding site" evidence="8">
    <location>
        <begin position="205"/>
        <end position="207"/>
    </location>
    <ligand>
        <name>ATP</name>
        <dbReference type="ChEBI" id="CHEBI:30616"/>
    </ligand>
</feature>
<dbReference type="UniPathway" id="UPA00078">
    <property type="reaction ID" value="UER00161"/>
</dbReference>
<dbReference type="SUPFAM" id="SSF52540">
    <property type="entry name" value="P-loop containing nucleoside triphosphate hydrolases"/>
    <property type="match status" value="1"/>
</dbReference>
<evidence type="ECO:0000313" key="9">
    <source>
        <dbReference type="EMBL" id="RFP79151.1"/>
    </source>
</evidence>
<keyword evidence="6 8" id="KW-0067">ATP-binding</keyword>
<dbReference type="InterPro" id="IPR004472">
    <property type="entry name" value="DTB_synth_BioD"/>
</dbReference>
<protein>
    <recommendedName>
        <fullName evidence="8">ATP-dependent dethiobiotin synthetase BioD</fullName>
        <ecNumber evidence="8">6.3.3.3</ecNumber>
    </recommendedName>
    <alternativeName>
        <fullName evidence="8">DTB synthetase</fullName>
        <shortName evidence="8">DTBS</shortName>
    </alternativeName>
    <alternativeName>
        <fullName evidence="8">Dethiobiotin synthase</fullName>
    </alternativeName>
</protein>
<comment type="function">
    <text evidence="8">Catalyzes a mechanistically unusual reaction, the ATP-dependent insertion of CO2 between the N7 and N8 nitrogen atoms of 7,8-diaminopelargonic acid (DAPA, also called 7,8-diammoniononanoate) to form a ureido ring.</text>
</comment>
<evidence type="ECO:0000256" key="4">
    <source>
        <dbReference type="ARBA" id="ARBA00022741"/>
    </source>
</evidence>
<dbReference type="RefSeq" id="WP_116958625.1">
    <property type="nucleotide sequence ID" value="NZ_QVLS01000005.1"/>
</dbReference>
<comment type="cofactor">
    <cofactor evidence="8">
        <name>Mg(2+)</name>
        <dbReference type="ChEBI" id="CHEBI:18420"/>
    </cofactor>
</comment>
<dbReference type="GO" id="GO:0000287">
    <property type="term" value="F:magnesium ion binding"/>
    <property type="evidence" value="ECO:0007669"/>
    <property type="project" value="UniProtKB-UniRule"/>
</dbReference>
<keyword evidence="4 8" id="KW-0547">Nucleotide-binding</keyword>
<dbReference type="GO" id="GO:0005829">
    <property type="term" value="C:cytosol"/>
    <property type="evidence" value="ECO:0007669"/>
    <property type="project" value="TreeGrafter"/>
</dbReference>
<name>A0A372EK34_9BURK</name>
<comment type="subunit">
    <text evidence="8">Homodimer.</text>
</comment>
<feature type="binding site" evidence="8">
    <location>
        <position position="16"/>
    </location>
    <ligand>
        <name>Mg(2+)</name>
        <dbReference type="ChEBI" id="CHEBI:18420"/>
    </ligand>
</feature>
<comment type="similarity">
    <text evidence="8">Belongs to the dethiobiotin synthetase family.</text>
</comment>
<gene>
    <name evidence="8 9" type="primary">bioD</name>
    <name evidence="9" type="ORF">DY262_09180</name>
</gene>
<evidence type="ECO:0000256" key="8">
    <source>
        <dbReference type="HAMAP-Rule" id="MF_00336"/>
    </source>
</evidence>
<proteinExistence type="inferred from homology"/>
<dbReference type="NCBIfam" id="TIGR00347">
    <property type="entry name" value="bioD"/>
    <property type="match status" value="1"/>
</dbReference>
<keyword evidence="10" id="KW-1185">Reference proteome</keyword>
<comment type="caution">
    <text evidence="9">The sequence shown here is derived from an EMBL/GenBank/DDBJ whole genome shotgun (WGS) entry which is preliminary data.</text>
</comment>
<feature type="binding site" evidence="8">
    <location>
        <begin position="116"/>
        <end position="119"/>
    </location>
    <ligand>
        <name>ATP</name>
        <dbReference type="ChEBI" id="CHEBI:30616"/>
    </ligand>
</feature>
<feature type="active site" evidence="8">
    <location>
        <position position="37"/>
    </location>
</feature>
<dbReference type="AlphaFoldDB" id="A0A372EK34"/>
<sequence>MQGLFVTGTDTEIGKTCVSAGLVHALQARGWRVAPFKPLAAGQRQDADGRWFNEDVRHLHSAQALGLDEAEVGPFQWREACAPHIAAAREGRPVERVAVLAAARALAARADLLVVEGVGGFRVPLLPDWDTADLAVELDLPVLLVVGLRLGCLNHAALTAEAVRARGLRLVGWVANAVDPDFTHADHNLQTLQQLLRAPCWGRVPHLADPTPRAVAPHLTLDHAPAWPSTRRPSHV</sequence>
<evidence type="ECO:0000256" key="5">
    <source>
        <dbReference type="ARBA" id="ARBA00022756"/>
    </source>
</evidence>
<evidence type="ECO:0000256" key="3">
    <source>
        <dbReference type="ARBA" id="ARBA00022723"/>
    </source>
</evidence>
<dbReference type="GO" id="GO:0009102">
    <property type="term" value="P:biotin biosynthetic process"/>
    <property type="evidence" value="ECO:0007669"/>
    <property type="project" value="UniProtKB-UniRule"/>
</dbReference>
<dbReference type="HAMAP" id="MF_00336">
    <property type="entry name" value="BioD"/>
    <property type="match status" value="1"/>
</dbReference>
<evidence type="ECO:0000256" key="1">
    <source>
        <dbReference type="ARBA" id="ARBA00022490"/>
    </source>
</evidence>
<reference evidence="9 10" key="1">
    <citation type="submission" date="2018-08" db="EMBL/GenBank/DDBJ databases">
        <title>Hydrogenophaga sp. LA-38 isolated from sludge.</title>
        <authorList>
            <person name="Im W.-T."/>
        </authorList>
    </citation>
    <scope>NUCLEOTIDE SEQUENCE [LARGE SCALE GENOMIC DNA]</scope>
    <source>
        <strain evidence="9 10">LA-38</strain>
    </source>
</reference>
<evidence type="ECO:0000256" key="2">
    <source>
        <dbReference type="ARBA" id="ARBA00022598"/>
    </source>
</evidence>
<dbReference type="GO" id="GO:0005524">
    <property type="term" value="F:ATP binding"/>
    <property type="evidence" value="ECO:0007669"/>
    <property type="project" value="UniProtKB-UniRule"/>
</dbReference>
<dbReference type="CDD" id="cd03109">
    <property type="entry name" value="DTBS"/>
    <property type="match status" value="1"/>
</dbReference>
<comment type="caution">
    <text evidence="8">Lacks conserved residue(s) required for the propagation of feature annotation.</text>
</comment>
<dbReference type="GO" id="GO:0004141">
    <property type="term" value="F:dethiobiotin synthase activity"/>
    <property type="evidence" value="ECO:0007669"/>
    <property type="project" value="UniProtKB-UniRule"/>
</dbReference>
<keyword evidence="7 8" id="KW-0460">Magnesium</keyword>
<keyword evidence="5 8" id="KW-0093">Biotin biosynthesis</keyword>
<evidence type="ECO:0000256" key="7">
    <source>
        <dbReference type="ARBA" id="ARBA00022842"/>
    </source>
</evidence>
<dbReference type="Proteomes" id="UP000261931">
    <property type="component" value="Unassembled WGS sequence"/>
</dbReference>
<dbReference type="PANTHER" id="PTHR43210:SF5">
    <property type="entry name" value="DETHIOBIOTIN SYNTHETASE"/>
    <property type="match status" value="1"/>
</dbReference>
<dbReference type="PIRSF" id="PIRSF006755">
    <property type="entry name" value="DTB_synth"/>
    <property type="match status" value="1"/>
</dbReference>
<dbReference type="InterPro" id="IPR027417">
    <property type="entry name" value="P-loop_NTPase"/>
</dbReference>
<feature type="binding site" evidence="8">
    <location>
        <position position="55"/>
    </location>
    <ligand>
        <name>Mg(2+)</name>
        <dbReference type="ChEBI" id="CHEBI:18420"/>
    </ligand>
</feature>
<dbReference type="Pfam" id="PF13500">
    <property type="entry name" value="AAA_26"/>
    <property type="match status" value="1"/>
</dbReference>
<dbReference type="EMBL" id="QVLS01000005">
    <property type="protein sequence ID" value="RFP79151.1"/>
    <property type="molecule type" value="Genomic_DNA"/>
</dbReference>
<comment type="catalytic activity">
    <reaction evidence="8">
        <text>(7R,8S)-7,8-diammoniononanoate + CO2 + ATP = (4R,5S)-dethiobiotin + ADP + phosphate + 3 H(+)</text>
        <dbReference type="Rhea" id="RHEA:15805"/>
        <dbReference type="ChEBI" id="CHEBI:15378"/>
        <dbReference type="ChEBI" id="CHEBI:16526"/>
        <dbReference type="ChEBI" id="CHEBI:30616"/>
        <dbReference type="ChEBI" id="CHEBI:43474"/>
        <dbReference type="ChEBI" id="CHEBI:149469"/>
        <dbReference type="ChEBI" id="CHEBI:149473"/>
        <dbReference type="ChEBI" id="CHEBI:456216"/>
        <dbReference type="EC" id="6.3.3.3"/>
    </reaction>
</comment>
<organism evidence="9 10">
    <name type="scientific">Hydrogenophaga borbori</name>
    <dbReference type="NCBI Taxonomy" id="2294117"/>
    <lineage>
        <taxon>Bacteria</taxon>
        <taxon>Pseudomonadati</taxon>
        <taxon>Pseudomonadota</taxon>
        <taxon>Betaproteobacteria</taxon>
        <taxon>Burkholderiales</taxon>
        <taxon>Comamonadaceae</taxon>
        <taxon>Hydrogenophaga</taxon>
    </lineage>
</organism>
<accession>A0A372EK34</accession>
<feature type="binding site" evidence="8">
    <location>
        <position position="55"/>
    </location>
    <ligand>
        <name>ATP</name>
        <dbReference type="ChEBI" id="CHEBI:30616"/>
    </ligand>
</feature>
<keyword evidence="1 8" id="KW-0963">Cytoplasm</keyword>
<dbReference type="EC" id="6.3.3.3" evidence="8"/>
<evidence type="ECO:0000256" key="6">
    <source>
        <dbReference type="ARBA" id="ARBA00022840"/>
    </source>
</evidence>
<comment type="pathway">
    <text evidence="8">Cofactor biosynthesis; biotin biosynthesis; biotin from 7,8-diaminononanoate: step 1/2.</text>
</comment>
<dbReference type="Gene3D" id="3.40.50.300">
    <property type="entry name" value="P-loop containing nucleotide triphosphate hydrolases"/>
    <property type="match status" value="1"/>
</dbReference>
<dbReference type="GO" id="GO:0042803">
    <property type="term" value="F:protein homodimerization activity"/>
    <property type="evidence" value="ECO:0007669"/>
    <property type="project" value="UniProtKB-ARBA"/>
</dbReference>
<comment type="subcellular location">
    <subcellularLocation>
        <location evidence="8">Cytoplasm</location>
    </subcellularLocation>
</comment>